<evidence type="ECO:0000313" key="2">
    <source>
        <dbReference type="EMBL" id="POI33287.1"/>
    </source>
</evidence>
<accession>A0A2P4TA98</accession>
<keyword evidence="3" id="KW-1185">Reference proteome</keyword>
<evidence type="ECO:0000313" key="3">
    <source>
        <dbReference type="Proteomes" id="UP000237246"/>
    </source>
</evidence>
<organism evidence="2 3">
    <name type="scientific">Bambusicola thoracicus</name>
    <name type="common">Chinese bamboo-partridge</name>
    <name type="synonym">Perdix thoracica</name>
    <dbReference type="NCBI Taxonomy" id="9083"/>
    <lineage>
        <taxon>Eukaryota</taxon>
        <taxon>Metazoa</taxon>
        <taxon>Chordata</taxon>
        <taxon>Craniata</taxon>
        <taxon>Vertebrata</taxon>
        <taxon>Euteleostomi</taxon>
        <taxon>Archelosauria</taxon>
        <taxon>Archosauria</taxon>
        <taxon>Dinosauria</taxon>
        <taxon>Saurischia</taxon>
        <taxon>Theropoda</taxon>
        <taxon>Coelurosauria</taxon>
        <taxon>Aves</taxon>
        <taxon>Neognathae</taxon>
        <taxon>Galloanserae</taxon>
        <taxon>Galliformes</taxon>
        <taxon>Phasianidae</taxon>
        <taxon>Perdicinae</taxon>
        <taxon>Bambusicola</taxon>
    </lineage>
</organism>
<gene>
    <name evidence="2" type="ORF">CIB84_002960</name>
</gene>
<reference evidence="2 3" key="1">
    <citation type="submission" date="2018-01" db="EMBL/GenBank/DDBJ databases">
        <title>Comparison of the Chinese Bamboo Partridge and Red Junglefowl genome sequences highlights the importance of demography in genome evolution.</title>
        <authorList>
            <person name="Tiley G.P."/>
            <person name="Kimball R.T."/>
            <person name="Braun E.L."/>
            <person name="Burleigh J.G."/>
        </authorList>
    </citation>
    <scope>NUCLEOTIDE SEQUENCE [LARGE SCALE GENOMIC DNA]</scope>
    <source>
        <strain evidence="2">RTK389</strain>
        <tissue evidence="2">Blood</tissue>
    </source>
</reference>
<evidence type="ECO:0000256" key="1">
    <source>
        <dbReference type="SAM" id="MobiDB-lite"/>
    </source>
</evidence>
<feature type="region of interest" description="Disordered" evidence="1">
    <location>
        <begin position="1"/>
        <end position="30"/>
    </location>
</feature>
<dbReference type="AlphaFoldDB" id="A0A2P4TA98"/>
<protein>
    <submittedName>
        <fullName evidence="2">Uncharacterized protein</fullName>
    </submittedName>
</protein>
<name>A0A2P4TA98_BAMTH</name>
<proteinExistence type="predicted"/>
<dbReference type="Proteomes" id="UP000237246">
    <property type="component" value="Unassembled WGS sequence"/>
</dbReference>
<sequence>MHVLQSSLQTQTKQGPSHKASYGRQEVSLQ</sequence>
<feature type="compositionally biased region" description="Polar residues" evidence="1">
    <location>
        <begin position="1"/>
        <end position="15"/>
    </location>
</feature>
<comment type="caution">
    <text evidence="2">The sequence shown here is derived from an EMBL/GenBank/DDBJ whole genome shotgun (WGS) entry which is preliminary data.</text>
</comment>
<dbReference type="EMBL" id="PPHD01003865">
    <property type="protein sequence ID" value="POI33287.1"/>
    <property type="molecule type" value="Genomic_DNA"/>
</dbReference>